<organism evidence="2 3">
    <name type="scientific">Prochlorococcus marinus str. PAC1</name>
    <dbReference type="NCBI Taxonomy" id="59924"/>
    <lineage>
        <taxon>Bacteria</taxon>
        <taxon>Bacillati</taxon>
        <taxon>Cyanobacteriota</taxon>
        <taxon>Cyanophyceae</taxon>
        <taxon>Synechococcales</taxon>
        <taxon>Prochlorococcaceae</taxon>
        <taxon>Prochlorococcus</taxon>
    </lineage>
</organism>
<gene>
    <name evidence="2" type="ORF">EV03_2224</name>
</gene>
<proteinExistence type="predicted"/>
<name>A0A0A2C0E9_PROMR</name>
<sequence length="60" mass="7122">MSQKDYDRFLYKIDQLNQLVKLINSSPEKFKLITSCETHEDVVELAKLWGYEIGKRWGES</sequence>
<dbReference type="Proteomes" id="UP000030392">
    <property type="component" value="Unassembled WGS sequence"/>
</dbReference>
<comment type="caution">
    <text evidence="2">The sequence shown here is derived from an EMBL/GenBank/DDBJ whole genome shotgun (WGS) entry which is preliminary data.</text>
</comment>
<evidence type="ECO:0000313" key="3">
    <source>
        <dbReference type="Proteomes" id="UP000030392"/>
    </source>
</evidence>
<evidence type="ECO:0000259" key="1">
    <source>
        <dbReference type="Pfam" id="PF07862"/>
    </source>
</evidence>
<reference evidence="3" key="1">
    <citation type="journal article" date="2014" name="Sci. Data">
        <title>Genomes of diverse isolates of the marine cyanobacterium Prochlorococcus.</title>
        <authorList>
            <person name="Biller S."/>
            <person name="Berube P."/>
            <person name="Thompson J."/>
            <person name="Kelly L."/>
            <person name="Roggensack S."/>
            <person name="Awad L."/>
            <person name="Roache-Johnson K."/>
            <person name="Ding H."/>
            <person name="Giovannoni S.J."/>
            <person name="Moore L.R."/>
            <person name="Chisholm S.W."/>
        </authorList>
    </citation>
    <scope>NUCLEOTIDE SEQUENCE [LARGE SCALE GENOMIC DNA]</scope>
    <source>
        <strain evidence="3">PAC1</strain>
    </source>
</reference>
<evidence type="ECO:0000313" key="2">
    <source>
        <dbReference type="EMBL" id="KGG19836.1"/>
    </source>
</evidence>
<feature type="domain" description="Nif11" evidence="1">
    <location>
        <begin position="1"/>
        <end position="57"/>
    </location>
</feature>
<accession>A0A0A2C0E9</accession>
<protein>
    <recommendedName>
        <fullName evidence="1">Nif11 domain-containing protein</fullName>
    </recommendedName>
</protein>
<dbReference type="Pfam" id="PF07862">
    <property type="entry name" value="Nif11"/>
    <property type="match status" value="1"/>
</dbReference>
<dbReference type="EMBL" id="JNAX01000015">
    <property type="protein sequence ID" value="KGG19836.1"/>
    <property type="molecule type" value="Genomic_DNA"/>
</dbReference>
<dbReference type="AlphaFoldDB" id="A0A0A2C0E9"/>
<dbReference type="RefSeq" id="WP_036907749.1">
    <property type="nucleotide sequence ID" value="NZ_CP138967.1"/>
</dbReference>
<dbReference type="InterPro" id="IPR012903">
    <property type="entry name" value="Nif11"/>
</dbReference>